<evidence type="ECO:0000256" key="6">
    <source>
        <dbReference type="SAM" id="Coils"/>
    </source>
</evidence>
<evidence type="ECO:0000313" key="10">
    <source>
        <dbReference type="Proteomes" id="UP000326565"/>
    </source>
</evidence>
<accession>A0A5N5X455</accession>
<feature type="compositionally biased region" description="Pro residues" evidence="7">
    <location>
        <begin position="152"/>
        <end position="165"/>
    </location>
</feature>
<dbReference type="Gene3D" id="1.20.5.170">
    <property type="match status" value="1"/>
</dbReference>
<feature type="compositionally biased region" description="Low complexity" evidence="7">
    <location>
        <begin position="166"/>
        <end position="176"/>
    </location>
</feature>
<evidence type="ECO:0000256" key="2">
    <source>
        <dbReference type="ARBA" id="ARBA00023015"/>
    </source>
</evidence>
<dbReference type="InterPro" id="IPR004827">
    <property type="entry name" value="bZIP"/>
</dbReference>
<evidence type="ECO:0000256" key="3">
    <source>
        <dbReference type="ARBA" id="ARBA00023125"/>
    </source>
</evidence>
<feature type="compositionally biased region" description="Polar residues" evidence="7">
    <location>
        <begin position="290"/>
        <end position="303"/>
    </location>
</feature>
<dbReference type="CDD" id="cd14705">
    <property type="entry name" value="bZIP_Zip1"/>
    <property type="match status" value="1"/>
</dbReference>
<dbReference type="FunFam" id="1.20.5.170:FF:000075">
    <property type="entry name" value="BZIP transcription factor (MetR)"/>
    <property type="match status" value="1"/>
</dbReference>
<feature type="region of interest" description="Disordered" evidence="7">
    <location>
        <begin position="132"/>
        <end position="213"/>
    </location>
</feature>
<feature type="region of interest" description="Disordered" evidence="7">
    <location>
        <begin position="284"/>
        <end position="303"/>
    </location>
</feature>
<keyword evidence="5" id="KW-0539">Nucleus</keyword>
<dbReference type="GO" id="GO:0001228">
    <property type="term" value="F:DNA-binding transcription activator activity, RNA polymerase II-specific"/>
    <property type="evidence" value="ECO:0007669"/>
    <property type="project" value="TreeGrafter"/>
</dbReference>
<protein>
    <recommendedName>
        <fullName evidence="8">BZIP domain-containing protein</fullName>
    </recommendedName>
</protein>
<keyword evidence="6" id="KW-0175">Coiled coil</keyword>
<evidence type="ECO:0000256" key="7">
    <source>
        <dbReference type="SAM" id="MobiDB-lite"/>
    </source>
</evidence>
<dbReference type="Pfam" id="PF07716">
    <property type="entry name" value="bZIP_2"/>
    <property type="match status" value="1"/>
</dbReference>
<feature type="coiled-coil region" evidence="6">
    <location>
        <begin position="221"/>
        <end position="248"/>
    </location>
</feature>
<feature type="domain" description="BZIP" evidence="8">
    <location>
        <begin position="200"/>
        <end position="259"/>
    </location>
</feature>
<evidence type="ECO:0000313" key="9">
    <source>
        <dbReference type="EMBL" id="KAB8075583.1"/>
    </source>
</evidence>
<dbReference type="PANTHER" id="PTHR13044">
    <property type="entry name" value="ACTIVATING TRANSCRIPTION FACTOR ATF 4/5"/>
    <property type="match status" value="1"/>
</dbReference>
<feature type="compositionally biased region" description="Basic and acidic residues" evidence="7">
    <location>
        <begin position="192"/>
        <end position="203"/>
    </location>
</feature>
<dbReference type="OrthoDB" id="1939598at2759"/>
<keyword evidence="3" id="KW-0238">DNA-binding</keyword>
<dbReference type="SUPFAM" id="SSF57959">
    <property type="entry name" value="Leucine zipper domain"/>
    <property type="match status" value="1"/>
</dbReference>
<dbReference type="GO" id="GO:0005634">
    <property type="term" value="C:nucleus"/>
    <property type="evidence" value="ECO:0007669"/>
    <property type="project" value="UniProtKB-SubCell"/>
</dbReference>
<keyword evidence="10" id="KW-1185">Reference proteome</keyword>
<gene>
    <name evidence="9" type="ORF">BDV29DRAFT_171722</name>
</gene>
<name>A0A5N5X455_9EURO</name>
<dbReference type="Proteomes" id="UP000326565">
    <property type="component" value="Unassembled WGS sequence"/>
</dbReference>
<keyword evidence="4" id="KW-0804">Transcription</keyword>
<dbReference type="PANTHER" id="PTHR13044:SF14">
    <property type="entry name" value="CRYPTOCEPHAL, ISOFORM A"/>
    <property type="match status" value="1"/>
</dbReference>
<dbReference type="AlphaFoldDB" id="A0A5N5X455"/>
<dbReference type="InterPro" id="IPR046347">
    <property type="entry name" value="bZIP_sf"/>
</dbReference>
<evidence type="ECO:0000256" key="1">
    <source>
        <dbReference type="ARBA" id="ARBA00004123"/>
    </source>
</evidence>
<keyword evidence="2" id="KW-0805">Transcription regulation</keyword>
<dbReference type="SMART" id="SM00338">
    <property type="entry name" value="BRLZ"/>
    <property type="match status" value="1"/>
</dbReference>
<feature type="compositionally biased region" description="Low complexity" evidence="7">
    <location>
        <begin position="134"/>
        <end position="151"/>
    </location>
</feature>
<dbReference type="PROSITE" id="PS00036">
    <property type="entry name" value="BZIP_BASIC"/>
    <property type="match status" value="1"/>
</dbReference>
<evidence type="ECO:0000256" key="5">
    <source>
        <dbReference type="ARBA" id="ARBA00023242"/>
    </source>
</evidence>
<dbReference type="PROSITE" id="PS50217">
    <property type="entry name" value="BZIP"/>
    <property type="match status" value="1"/>
</dbReference>
<sequence length="303" mass="33153">MTEYNGRKAPNFSQYLEDLNAIPSPYDRAVQQQQQQHGSFNLDAELSLFTNTEFFDFDNFGDLSLPTFDSVENDGLKQEKNQSNGQNSDMEFLDLLGGFGNMPDYSAAGFNAANTQPQPTSLQNAQYQNVQQLPNGPVNVGPSPNGSTSTPSPSPVAQPQAPTPAPAVSASSSVSGPKRKNTQKAAPLSVEEQARVVAEEDKRRRNTAASARFRVKKKMREQALEKTVKETTDKNTALEARVTALELENQWLKNLITEKNGQSADEGKKSENDIADMFKKFLASQKAEGQRSSSESRINVGTA</sequence>
<evidence type="ECO:0000259" key="8">
    <source>
        <dbReference type="PROSITE" id="PS50217"/>
    </source>
</evidence>
<organism evidence="9 10">
    <name type="scientific">Aspergillus leporis</name>
    <dbReference type="NCBI Taxonomy" id="41062"/>
    <lineage>
        <taxon>Eukaryota</taxon>
        <taxon>Fungi</taxon>
        <taxon>Dikarya</taxon>
        <taxon>Ascomycota</taxon>
        <taxon>Pezizomycotina</taxon>
        <taxon>Eurotiomycetes</taxon>
        <taxon>Eurotiomycetidae</taxon>
        <taxon>Eurotiales</taxon>
        <taxon>Aspergillaceae</taxon>
        <taxon>Aspergillus</taxon>
        <taxon>Aspergillus subgen. Circumdati</taxon>
    </lineage>
</organism>
<proteinExistence type="predicted"/>
<reference evidence="9 10" key="1">
    <citation type="submission" date="2019-04" db="EMBL/GenBank/DDBJ databases">
        <title>Friends and foes A comparative genomics study of 23 Aspergillus species from section Flavi.</title>
        <authorList>
            <consortium name="DOE Joint Genome Institute"/>
            <person name="Kjaerbolling I."/>
            <person name="Vesth T."/>
            <person name="Frisvad J.C."/>
            <person name="Nybo J.L."/>
            <person name="Theobald S."/>
            <person name="Kildgaard S."/>
            <person name="Isbrandt T."/>
            <person name="Kuo A."/>
            <person name="Sato A."/>
            <person name="Lyhne E.K."/>
            <person name="Kogle M.E."/>
            <person name="Wiebenga A."/>
            <person name="Kun R.S."/>
            <person name="Lubbers R.J."/>
            <person name="Makela M.R."/>
            <person name="Barry K."/>
            <person name="Chovatia M."/>
            <person name="Clum A."/>
            <person name="Daum C."/>
            <person name="Haridas S."/>
            <person name="He G."/>
            <person name="LaButti K."/>
            <person name="Lipzen A."/>
            <person name="Mondo S."/>
            <person name="Riley R."/>
            <person name="Salamov A."/>
            <person name="Simmons B.A."/>
            <person name="Magnuson J.K."/>
            <person name="Henrissat B."/>
            <person name="Mortensen U.H."/>
            <person name="Larsen T.O."/>
            <person name="Devries R.P."/>
            <person name="Grigoriev I.V."/>
            <person name="Machida M."/>
            <person name="Baker S.E."/>
            <person name="Andersen M.R."/>
        </authorList>
    </citation>
    <scope>NUCLEOTIDE SEQUENCE [LARGE SCALE GENOMIC DNA]</scope>
    <source>
        <strain evidence="9 10">CBS 151.66</strain>
    </source>
</reference>
<dbReference type="EMBL" id="ML732192">
    <property type="protein sequence ID" value="KAB8075583.1"/>
    <property type="molecule type" value="Genomic_DNA"/>
</dbReference>
<comment type="subcellular location">
    <subcellularLocation>
        <location evidence="1">Nucleus</location>
    </subcellularLocation>
</comment>
<evidence type="ECO:0000256" key="4">
    <source>
        <dbReference type="ARBA" id="ARBA00023163"/>
    </source>
</evidence>
<dbReference type="GO" id="GO:0000977">
    <property type="term" value="F:RNA polymerase II transcription regulatory region sequence-specific DNA binding"/>
    <property type="evidence" value="ECO:0007669"/>
    <property type="project" value="TreeGrafter"/>
</dbReference>